<dbReference type="OrthoDB" id="2505488at2759"/>
<name>A0A9Q3GUT3_9BASI</name>
<protein>
    <submittedName>
        <fullName evidence="1">Uncharacterized protein</fullName>
    </submittedName>
</protein>
<accession>A0A9Q3GUT3</accession>
<organism evidence="1 2">
    <name type="scientific">Austropuccinia psidii MF-1</name>
    <dbReference type="NCBI Taxonomy" id="1389203"/>
    <lineage>
        <taxon>Eukaryota</taxon>
        <taxon>Fungi</taxon>
        <taxon>Dikarya</taxon>
        <taxon>Basidiomycota</taxon>
        <taxon>Pucciniomycotina</taxon>
        <taxon>Pucciniomycetes</taxon>
        <taxon>Pucciniales</taxon>
        <taxon>Sphaerophragmiaceae</taxon>
        <taxon>Austropuccinia</taxon>
    </lineage>
</organism>
<gene>
    <name evidence="1" type="ORF">O181_019514</name>
</gene>
<proteinExistence type="predicted"/>
<dbReference type="EMBL" id="AVOT02005719">
    <property type="protein sequence ID" value="MBW0479799.1"/>
    <property type="molecule type" value="Genomic_DNA"/>
</dbReference>
<evidence type="ECO:0000313" key="1">
    <source>
        <dbReference type="EMBL" id="MBW0479799.1"/>
    </source>
</evidence>
<evidence type="ECO:0000313" key="2">
    <source>
        <dbReference type="Proteomes" id="UP000765509"/>
    </source>
</evidence>
<keyword evidence="2" id="KW-1185">Reference proteome</keyword>
<reference evidence="1" key="1">
    <citation type="submission" date="2021-03" db="EMBL/GenBank/DDBJ databases">
        <title>Draft genome sequence of rust myrtle Austropuccinia psidii MF-1, a brazilian biotype.</title>
        <authorList>
            <person name="Quecine M.C."/>
            <person name="Pachon D.M.R."/>
            <person name="Bonatelli M.L."/>
            <person name="Correr F.H."/>
            <person name="Franceschini L.M."/>
            <person name="Leite T.F."/>
            <person name="Margarido G.R.A."/>
            <person name="Almeida C.A."/>
            <person name="Ferrarezi J.A."/>
            <person name="Labate C.A."/>
        </authorList>
    </citation>
    <scope>NUCLEOTIDE SEQUENCE</scope>
    <source>
        <strain evidence="1">MF-1</strain>
    </source>
</reference>
<sequence length="165" mass="18785">MENTHAVPIAPDTSLLQEFSNCLKSSEEIQKMAESDTSIPLIPQDQVLTLKGVQPGRKKVGQGIVFMKNFFILYIKALLSKLGIRQWAPNLDEASNTLYNKACRISAIQSFHQVAIGGAYQNMNVNLRYLSNIQLLHSTYNHYVHYYMNQLFKKEVKEAGKHKKI</sequence>
<dbReference type="AlphaFoldDB" id="A0A9Q3GUT3"/>
<dbReference type="Proteomes" id="UP000765509">
    <property type="component" value="Unassembled WGS sequence"/>
</dbReference>
<comment type="caution">
    <text evidence="1">The sequence shown here is derived from an EMBL/GenBank/DDBJ whole genome shotgun (WGS) entry which is preliminary data.</text>
</comment>